<dbReference type="EMBL" id="CAKKLH010000342">
    <property type="protein sequence ID" value="CAH0113579.1"/>
    <property type="molecule type" value="Genomic_DNA"/>
</dbReference>
<feature type="compositionally biased region" description="Polar residues" evidence="1">
    <location>
        <begin position="330"/>
        <end position="340"/>
    </location>
</feature>
<feature type="region of interest" description="Disordered" evidence="1">
    <location>
        <begin position="304"/>
        <end position="344"/>
    </location>
</feature>
<feature type="region of interest" description="Disordered" evidence="1">
    <location>
        <begin position="831"/>
        <end position="863"/>
    </location>
</feature>
<feature type="domain" description="PDZ" evidence="2">
    <location>
        <begin position="912"/>
        <end position="998"/>
    </location>
</feature>
<evidence type="ECO:0000313" key="3">
    <source>
        <dbReference type="EMBL" id="CAH0113579.1"/>
    </source>
</evidence>
<dbReference type="PROSITE" id="PS50106">
    <property type="entry name" value="PDZ"/>
    <property type="match status" value="2"/>
</dbReference>
<feature type="compositionally biased region" description="Low complexity" evidence="1">
    <location>
        <begin position="410"/>
        <end position="419"/>
    </location>
</feature>
<feature type="region of interest" description="Disordered" evidence="1">
    <location>
        <begin position="991"/>
        <end position="1042"/>
    </location>
</feature>
<feature type="region of interest" description="Disordered" evidence="1">
    <location>
        <begin position="375"/>
        <end position="419"/>
    </location>
</feature>
<dbReference type="Pfam" id="PF00595">
    <property type="entry name" value="PDZ"/>
    <property type="match status" value="2"/>
</dbReference>
<dbReference type="PANTHER" id="PTHR11324:SF16">
    <property type="entry name" value="PDZ DOMAIN-CONTAINING PROTEIN 2"/>
    <property type="match status" value="1"/>
</dbReference>
<feature type="compositionally biased region" description="Basic and acidic residues" evidence="1">
    <location>
        <begin position="991"/>
        <end position="1000"/>
    </location>
</feature>
<feature type="region of interest" description="Disordered" evidence="1">
    <location>
        <begin position="758"/>
        <end position="814"/>
    </location>
</feature>
<dbReference type="CDD" id="cd06759">
    <property type="entry name" value="PDZ3_PDZD2-PDZ1_hPro-IL-16-like"/>
    <property type="match status" value="1"/>
</dbReference>
<keyword evidence="4" id="KW-1185">Reference proteome</keyword>
<gene>
    <name evidence="3" type="ORF">DGAL_LOCUS17476</name>
</gene>
<name>A0A8J2WS27_9CRUS</name>
<feature type="region of interest" description="Disordered" evidence="1">
    <location>
        <begin position="605"/>
        <end position="739"/>
    </location>
</feature>
<evidence type="ECO:0000313" key="4">
    <source>
        <dbReference type="Proteomes" id="UP000789390"/>
    </source>
</evidence>
<dbReference type="InterPro" id="IPR036034">
    <property type="entry name" value="PDZ_sf"/>
</dbReference>
<dbReference type="SUPFAM" id="SSF50156">
    <property type="entry name" value="PDZ domain-like"/>
    <property type="match status" value="2"/>
</dbReference>
<dbReference type="AlphaFoldDB" id="A0A8J2WS27"/>
<feature type="compositionally biased region" description="Low complexity" evidence="1">
    <location>
        <begin position="708"/>
        <end position="718"/>
    </location>
</feature>
<dbReference type="Gene3D" id="2.30.42.10">
    <property type="match status" value="2"/>
</dbReference>
<dbReference type="SMART" id="SM00228">
    <property type="entry name" value="PDZ"/>
    <property type="match status" value="2"/>
</dbReference>
<dbReference type="Proteomes" id="UP000789390">
    <property type="component" value="Unassembled WGS sequence"/>
</dbReference>
<feature type="compositionally biased region" description="Polar residues" evidence="1">
    <location>
        <begin position="763"/>
        <end position="781"/>
    </location>
</feature>
<dbReference type="OrthoDB" id="6022711at2759"/>
<feature type="compositionally biased region" description="Polar residues" evidence="1">
    <location>
        <begin position="1002"/>
        <end position="1018"/>
    </location>
</feature>
<comment type="caution">
    <text evidence="3">The sequence shown here is derived from an EMBL/GenBank/DDBJ whole genome shotgun (WGS) entry which is preliminary data.</text>
</comment>
<feature type="compositionally biased region" description="Polar residues" evidence="1">
    <location>
        <begin position="397"/>
        <end position="409"/>
    </location>
</feature>
<feature type="region of interest" description="Disordered" evidence="1">
    <location>
        <begin position="170"/>
        <end position="192"/>
    </location>
</feature>
<sequence>MKQKLSFFFSATDRQNDEEKRALDTNPRRHALLTPDGHLNLAIIMKCVLLGTTITTTPYHRKSDPDDTESSIVLESFHERKLCGWLCKPTYIKRCCPIIFIQAVTGKSEEEQENIQDSIHILEEETTVDGKTQISSSVAFLTVAMRLFKRRVSDPAPQLVSLAAINSEMEQPAGSTRVPPAPNTQRYSGNNSEDYADYQTVTAMPAMVVVDDAPRKAAAGFLTWGKRMGNKLEQLKRGHSRERLASSSNNNLMLDQSLSNSTCSLNALTSLTSSPFALNVSRKPSFDSSSSTLNVETCVSAGGQLTTQTVNRRNKMPRRPPAANNGGAASNYQQRRSSTGTSLSSKFLFRSSSTSQLSSYYRCDDPSEDLNASDIQTAQKSSPTKSSAPVPIPTAVSACSTPSTSHRGYNNNNNSNNTNMNSTGYLPTKTVSCENIPSITAASLQAALQKVKVTEDSHVVEQQEVFMTHNQQQSNNSHNNVLLPSSSNGNSRFPYSFLRSRLTSLPEENQQQQQQQQQSAYTTAPVSVPYDVNQIKAKMHQMYTDSVTNGGGNGLAPTKLRLSSSTSCVFRESLGMMGVAPAYQHPPSHYGSSVLLPTTLMRQSSTVTDTDADSGIEKEASSDSSSLYGSDVSSGGGNSWELLGRSGGGSPSLAETSRNPLASQLYNNRNGSDSLVPLSLPSPPAAPASTHHRGTPETKPSSQIIGGNNNNNNSSSSSKWDYREVKHRMRSRASSLDNVKLGESRKWSLPSAGSALLGSTAADQHQQSPHNRKSSIPSSDSVGAKSLNHQKKESPLAADPVTSSSSSSSKGADKKLTSFLRGHVRSVSFGRGALTLPGRKSSSKVKSESTSAIKSPPEAAPPSVHFQIGHSTRYIPGRENEIHCSRSPSSLPPSGVIQQQQQLPPMTKQYRLLRLIKDESGELGILITLKRGMDGSQQGYVIGHVEPGGVADRDGKLQVGDEIVNVNGKRLRGIDVEEARHLLRSSPRETDIVIARDDRPSSGASSFTMTSKSPTQRTLPSPSSLPSPSLPSPYDRSSIGAHLPPQHLQASTRLCGDYSTYTELSALRECLNYPSLSIAGSDDYEEPDYVRLPHSIDSSTSSPAPPPQLRTRKQPPISRRESDASVSGLMMSSTSNGDRVDGGSAQLRRSRSLSTAICEVTFSKGSRKKSLGFSIVGGRDSPKGSMGIFVKTIFPSGQAAEEAKLLEGDEILSVNDESLVGLSHAEAIAVFKRIKSGDVVLTVVRRGGNNLDKPYSVFTHT</sequence>
<dbReference type="PANTHER" id="PTHR11324">
    <property type="entry name" value="IL16-RELATED"/>
    <property type="match status" value="1"/>
</dbReference>
<feature type="domain" description="PDZ" evidence="2">
    <location>
        <begin position="1159"/>
        <end position="1233"/>
    </location>
</feature>
<organism evidence="3 4">
    <name type="scientific">Daphnia galeata</name>
    <dbReference type="NCBI Taxonomy" id="27404"/>
    <lineage>
        <taxon>Eukaryota</taxon>
        <taxon>Metazoa</taxon>
        <taxon>Ecdysozoa</taxon>
        <taxon>Arthropoda</taxon>
        <taxon>Crustacea</taxon>
        <taxon>Branchiopoda</taxon>
        <taxon>Diplostraca</taxon>
        <taxon>Cladocera</taxon>
        <taxon>Anomopoda</taxon>
        <taxon>Daphniidae</taxon>
        <taxon>Daphnia</taxon>
    </lineage>
</organism>
<dbReference type="CDD" id="cd00136">
    <property type="entry name" value="PDZ_canonical"/>
    <property type="match status" value="1"/>
</dbReference>
<protein>
    <recommendedName>
        <fullName evidence="2">PDZ domain-containing protein</fullName>
    </recommendedName>
</protein>
<feature type="region of interest" description="Disordered" evidence="1">
    <location>
        <begin position="1088"/>
        <end position="1146"/>
    </location>
</feature>
<feature type="compositionally biased region" description="Polar residues" evidence="1">
    <location>
        <begin position="375"/>
        <end position="387"/>
    </location>
</feature>
<proteinExistence type="predicted"/>
<feature type="compositionally biased region" description="Polar residues" evidence="1">
    <location>
        <begin position="698"/>
        <end position="707"/>
    </location>
</feature>
<feature type="compositionally biased region" description="Polar residues" evidence="1">
    <location>
        <begin position="183"/>
        <end position="192"/>
    </location>
</feature>
<reference evidence="3" key="1">
    <citation type="submission" date="2021-11" db="EMBL/GenBank/DDBJ databases">
        <authorList>
            <person name="Schell T."/>
        </authorList>
    </citation>
    <scope>NUCLEOTIDE SEQUENCE</scope>
    <source>
        <strain evidence="3">M5</strain>
    </source>
</reference>
<evidence type="ECO:0000259" key="2">
    <source>
        <dbReference type="PROSITE" id="PS50106"/>
    </source>
</evidence>
<dbReference type="InterPro" id="IPR001478">
    <property type="entry name" value="PDZ"/>
</dbReference>
<accession>A0A8J2WS27</accession>
<feature type="compositionally biased region" description="Polar residues" evidence="1">
    <location>
        <begin position="654"/>
        <end position="671"/>
    </location>
</feature>
<evidence type="ECO:0000256" key="1">
    <source>
        <dbReference type="SAM" id="MobiDB-lite"/>
    </source>
</evidence>
<feature type="compositionally biased region" description="Low complexity" evidence="1">
    <location>
        <begin position="622"/>
        <end position="633"/>
    </location>
</feature>